<dbReference type="InterPro" id="IPR015824">
    <property type="entry name" value="Phosphoglycerate_kinase_N"/>
</dbReference>
<dbReference type="GO" id="GO:0005829">
    <property type="term" value="C:cytosol"/>
    <property type="evidence" value="ECO:0007669"/>
    <property type="project" value="TreeGrafter"/>
</dbReference>
<proteinExistence type="predicted"/>
<keyword evidence="6" id="KW-0067">ATP-binding</keyword>
<dbReference type="InterPro" id="IPR001576">
    <property type="entry name" value="Phosphoglycerate_kinase"/>
</dbReference>
<dbReference type="InterPro" id="IPR036043">
    <property type="entry name" value="Phosphoglycerate_kinase_sf"/>
</dbReference>
<keyword evidence="3 7" id="KW-0808">Transferase</keyword>
<protein>
    <recommendedName>
        <fullName evidence="2">phosphoglycerate kinase</fullName>
        <ecNumber evidence="2">2.7.2.3</ecNumber>
    </recommendedName>
</protein>
<keyword evidence="4" id="KW-0547">Nucleotide-binding</keyword>
<evidence type="ECO:0000256" key="6">
    <source>
        <dbReference type="ARBA" id="ARBA00022840"/>
    </source>
</evidence>
<dbReference type="AlphaFoldDB" id="A0A644WL89"/>
<dbReference type="EC" id="2.7.2.3" evidence="2"/>
<evidence type="ECO:0000313" key="7">
    <source>
        <dbReference type="EMBL" id="MPM04646.1"/>
    </source>
</evidence>
<organism evidence="7">
    <name type="scientific">bioreactor metagenome</name>
    <dbReference type="NCBI Taxonomy" id="1076179"/>
    <lineage>
        <taxon>unclassified sequences</taxon>
        <taxon>metagenomes</taxon>
        <taxon>ecological metagenomes</taxon>
    </lineage>
</organism>
<evidence type="ECO:0000256" key="4">
    <source>
        <dbReference type="ARBA" id="ARBA00022741"/>
    </source>
</evidence>
<evidence type="ECO:0000256" key="1">
    <source>
        <dbReference type="ARBA" id="ARBA00000642"/>
    </source>
</evidence>
<comment type="catalytic activity">
    <reaction evidence="1">
        <text>(2R)-3-phosphoglycerate + ATP = (2R)-3-phospho-glyceroyl phosphate + ADP</text>
        <dbReference type="Rhea" id="RHEA:14801"/>
        <dbReference type="ChEBI" id="CHEBI:30616"/>
        <dbReference type="ChEBI" id="CHEBI:57604"/>
        <dbReference type="ChEBI" id="CHEBI:58272"/>
        <dbReference type="ChEBI" id="CHEBI:456216"/>
        <dbReference type="EC" id="2.7.2.3"/>
    </reaction>
</comment>
<dbReference type="GO" id="GO:0006094">
    <property type="term" value="P:gluconeogenesis"/>
    <property type="evidence" value="ECO:0007669"/>
    <property type="project" value="TreeGrafter"/>
</dbReference>
<dbReference type="SUPFAM" id="SSF53748">
    <property type="entry name" value="Phosphoglycerate kinase"/>
    <property type="match status" value="1"/>
</dbReference>
<sequence length="431" mass="48082">MNSFNNLPLLQQADLKGKVVLVRVDHNVVKKGIIHDPYRIDATLGTLYYIVSRGGKLILMTHVGRPKDKKNGTINIGPETSVEPIVQYFENKLHVKFAIPEFRADGDKGYSGIETSVNHLIRDLREDRIDGIYLPNTRWFSGEEAKGDDAGRFAYQLAGLADIFVNDAFGSWQPHASTVAITKYLPSYAGLLLQKEIQNLDRIFSPQKPFVAVVAGSKFDTKIDSLFTLLEKSDYLVLGGVIYNAYLCAKYGFEIKGLEADDIDHANRFVEFSEKHPGKLVELPFIVESDTLEGRIDGQFRTHDIRTLQKGTKLNYVLDVAKESFSEQSVFDIFQNSHTIFVNAVMGFTPHFNEGTIALDELIDQNVNAVKLYGGGDTMQELKRLLPGLYIMAIDNPKYYIFTGGGAVLKAIEQGTAYGLEPVKALISSEQ</sequence>
<evidence type="ECO:0000256" key="5">
    <source>
        <dbReference type="ARBA" id="ARBA00022777"/>
    </source>
</evidence>
<reference evidence="7" key="1">
    <citation type="submission" date="2019-08" db="EMBL/GenBank/DDBJ databases">
        <authorList>
            <person name="Kucharzyk K."/>
            <person name="Murdoch R.W."/>
            <person name="Higgins S."/>
            <person name="Loffler F."/>
        </authorList>
    </citation>
    <scope>NUCLEOTIDE SEQUENCE</scope>
</reference>
<accession>A0A644WL89</accession>
<dbReference type="GO" id="GO:0005524">
    <property type="term" value="F:ATP binding"/>
    <property type="evidence" value="ECO:0007669"/>
    <property type="project" value="UniProtKB-KW"/>
</dbReference>
<dbReference type="Pfam" id="PF00162">
    <property type="entry name" value="PGK"/>
    <property type="match status" value="1"/>
</dbReference>
<name>A0A644WL89_9ZZZZ</name>
<dbReference type="Gene3D" id="3.40.50.1260">
    <property type="entry name" value="Phosphoglycerate kinase, N-terminal domain"/>
    <property type="match status" value="2"/>
</dbReference>
<evidence type="ECO:0000256" key="2">
    <source>
        <dbReference type="ARBA" id="ARBA00013061"/>
    </source>
</evidence>
<dbReference type="PANTHER" id="PTHR11406">
    <property type="entry name" value="PHOSPHOGLYCERATE KINASE"/>
    <property type="match status" value="1"/>
</dbReference>
<dbReference type="PANTHER" id="PTHR11406:SF23">
    <property type="entry name" value="PHOSPHOGLYCERATE KINASE 1, CHLOROPLASTIC-RELATED"/>
    <property type="match status" value="1"/>
</dbReference>
<gene>
    <name evidence="7" type="primary">pgk_19</name>
    <name evidence="7" type="ORF">SDC9_50925</name>
</gene>
<evidence type="ECO:0000256" key="3">
    <source>
        <dbReference type="ARBA" id="ARBA00022679"/>
    </source>
</evidence>
<comment type="caution">
    <text evidence="7">The sequence shown here is derived from an EMBL/GenBank/DDBJ whole genome shotgun (WGS) entry which is preliminary data.</text>
</comment>
<keyword evidence="5 7" id="KW-0418">Kinase</keyword>
<dbReference type="GO" id="GO:0043531">
    <property type="term" value="F:ADP binding"/>
    <property type="evidence" value="ECO:0007669"/>
    <property type="project" value="TreeGrafter"/>
</dbReference>
<dbReference type="PRINTS" id="PR00477">
    <property type="entry name" value="PHGLYCKINASE"/>
</dbReference>
<dbReference type="GO" id="GO:0004618">
    <property type="term" value="F:phosphoglycerate kinase activity"/>
    <property type="evidence" value="ECO:0007669"/>
    <property type="project" value="UniProtKB-EC"/>
</dbReference>
<dbReference type="GO" id="GO:0006096">
    <property type="term" value="P:glycolytic process"/>
    <property type="evidence" value="ECO:0007669"/>
    <property type="project" value="InterPro"/>
</dbReference>
<dbReference type="EMBL" id="VSSQ01001057">
    <property type="protein sequence ID" value="MPM04646.1"/>
    <property type="molecule type" value="Genomic_DNA"/>
</dbReference>